<dbReference type="EMBL" id="JANPWB010000006">
    <property type="protein sequence ID" value="KAJ1180138.1"/>
    <property type="molecule type" value="Genomic_DNA"/>
</dbReference>
<proteinExistence type="predicted"/>
<sequence length="185" mass="18749">MAYYVGLFPVCEGAVYANGGVGAAMYPLIVLGPASVRRPQQSTSANQSTGPVVTTPTRGGKGSRPHVPRVKEPAPGSPKGKEAVQAAAKKGKEPAQAAAKKGKEPAQAAAKKGKAPAQAAAKKGKEPAQAAARKTKEPAPAGRKSKGPGAVTVMEPPPPTMVVKQSEVAGEGAEACPHQQCHHLQ</sequence>
<protein>
    <submittedName>
        <fullName evidence="2">Uncharacterized protein</fullName>
    </submittedName>
</protein>
<gene>
    <name evidence="2" type="ORF">NDU88_005362</name>
</gene>
<evidence type="ECO:0000313" key="2">
    <source>
        <dbReference type="EMBL" id="KAJ1180138.1"/>
    </source>
</evidence>
<accession>A0AAV7TU52</accession>
<name>A0AAV7TU52_PLEWA</name>
<feature type="region of interest" description="Disordered" evidence="1">
    <location>
        <begin position="39"/>
        <end position="185"/>
    </location>
</feature>
<organism evidence="2 3">
    <name type="scientific">Pleurodeles waltl</name>
    <name type="common">Iberian ribbed newt</name>
    <dbReference type="NCBI Taxonomy" id="8319"/>
    <lineage>
        <taxon>Eukaryota</taxon>
        <taxon>Metazoa</taxon>
        <taxon>Chordata</taxon>
        <taxon>Craniata</taxon>
        <taxon>Vertebrata</taxon>
        <taxon>Euteleostomi</taxon>
        <taxon>Amphibia</taxon>
        <taxon>Batrachia</taxon>
        <taxon>Caudata</taxon>
        <taxon>Salamandroidea</taxon>
        <taxon>Salamandridae</taxon>
        <taxon>Pleurodelinae</taxon>
        <taxon>Pleurodeles</taxon>
    </lineage>
</organism>
<feature type="compositionally biased region" description="Low complexity" evidence="1">
    <location>
        <begin position="94"/>
        <end position="132"/>
    </location>
</feature>
<dbReference type="AlphaFoldDB" id="A0AAV7TU52"/>
<evidence type="ECO:0000256" key="1">
    <source>
        <dbReference type="SAM" id="MobiDB-lite"/>
    </source>
</evidence>
<feature type="compositionally biased region" description="Polar residues" evidence="1">
    <location>
        <begin position="39"/>
        <end position="48"/>
    </location>
</feature>
<evidence type="ECO:0000313" key="3">
    <source>
        <dbReference type="Proteomes" id="UP001066276"/>
    </source>
</evidence>
<feature type="compositionally biased region" description="Low complexity" evidence="1">
    <location>
        <begin position="49"/>
        <end position="58"/>
    </location>
</feature>
<comment type="caution">
    <text evidence="2">The sequence shown here is derived from an EMBL/GenBank/DDBJ whole genome shotgun (WGS) entry which is preliminary data.</text>
</comment>
<keyword evidence="3" id="KW-1185">Reference proteome</keyword>
<reference evidence="2" key="1">
    <citation type="journal article" date="2022" name="bioRxiv">
        <title>Sequencing and chromosome-scale assembly of the giantPleurodeles waltlgenome.</title>
        <authorList>
            <person name="Brown T."/>
            <person name="Elewa A."/>
            <person name="Iarovenko S."/>
            <person name="Subramanian E."/>
            <person name="Araus A.J."/>
            <person name="Petzold A."/>
            <person name="Susuki M."/>
            <person name="Suzuki K.-i.T."/>
            <person name="Hayashi T."/>
            <person name="Toyoda A."/>
            <person name="Oliveira C."/>
            <person name="Osipova E."/>
            <person name="Leigh N.D."/>
            <person name="Simon A."/>
            <person name="Yun M.H."/>
        </authorList>
    </citation>
    <scope>NUCLEOTIDE SEQUENCE</scope>
    <source>
        <strain evidence="2">20211129_DDA</strain>
        <tissue evidence="2">Liver</tissue>
    </source>
</reference>
<dbReference type="Proteomes" id="UP001066276">
    <property type="component" value="Chromosome 3_2"/>
</dbReference>